<reference evidence="3 4" key="1">
    <citation type="submission" date="2019-02" db="EMBL/GenBank/DDBJ databases">
        <title>Paenibacillus sp. nov., isolated from surface-sterilized tissue of Thalictrum simplex L.</title>
        <authorList>
            <person name="Tuo L."/>
        </authorList>
    </citation>
    <scope>NUCLEOTIDE SEQUENCE [LARGE SCALE GENOMIC DNA]</scope>
    <source>
        <strain evidence="3 4">N2SHLJ1</strain>
    </source>
</reference>
<proteinExistence type="inferred from homology"/>
<gene>
    <name evidence="3" type="ORF">EYB31_14435</name>
</gene>
<sequence>MVLFNKKKTHLKTGATDTLIGEGTVFTGKLSSEAGIRIEGQVIGDIISKGEVTIGEKGAVHSTVSAKDVVIAGSVNGKVVAAKLTITPTGRMIGSIQAEKLVIDQGALFQGTSDMAAARQEAPEKTERGGVALEASQQEPQHQEPAPALV</sequence>
<accession>A0A4Q9DS21</accession>
<protein>
    <submittedName>
        <fullName evidence="3">Polymer-forming cytoskeletal protein</fullName>
    </submittedName>
</protein>
<dbReference type="AlphaFoldDB" id="A0A4Q9DS21"/>
<evidence type="ECO:0000256" key="2">
    <source>
        <dbReference type="SAM" id="MobiDB-lite"/>
    </source>
</evidence>
<comment type="caution">
    <text evidence="3">The sequence shown here is derived from an EMBL/GenBank/DDBJ whole genome shotgun (WGS) entry which is preliminary data.</text>
</comment>
<evidence type="ECO:0000313" key="3">
    <source>
        <dbReference type="EMBL" id="TBL78685.1"/>
    </source>
</evidence>
<dbReference type="Pfam" id="PF04519">
    <property type="entry name" value="Bactofilin"/>
    <property type="match status" value="1"/>
</dbReference>
<dbReference type="InterPro" id="IPR007607">
    <property type="entry name" value="BacA/B"/>
</dbReference>
<dbReference type="OrthoDB" id="9789407at2"/>
<dbReference type="Proteomes" id="UP000293142">
    <property type="component" value="Unassembled WGS sequence"/>
</dbReference>
<comment type="similarity">
    <text evidence="1">Belongs to the bactofilin family.</text>
</comment>
<organism evidence="3 4">
    <name type="scientific">Paenibacillus thalictri</name>
    <dbReference type="NCBI Taxonomy" id="2527873"/>
    <lineage>
        <taxon>Bacteria</taxon>
        <taxon>Bacillati</taxon>
        <taxon>Bacillota</taxon>
        <taxon>Bacilli</taxon>
        <taxon>Bacillales</taxon>
        <taxon>Paenibacillaceae</taxon>
        <taxon>Paenibacillus</taxon>
    </lineage>
</organism>
<feature type="compositionally biased region" description="Low complexity" evidence="2">
    <location>
        <begin position="134"/>
        <end position="150"/>
    </location>
</feature>
<keyword evidence="4" id="KW-1185">Reference proteome</keyword>
<dbReference type="EMBL" id="SIRE01000009">
    <property type="protein sequence ID" value="TBL78685.1"/>
    <property type="molecule type" value="Genomic_DNA"/>
</dbReference>
<dbReference type="PANTHER" id="PTHR35024:SF4">
    <property type="entry name" value="POLYMER-FORMING CYTOSKELETAL PROTEIN"/>
    <property type="match status" value="1"/>
</dbReference>
<evidence type="ECO:0000313" key="4">
    <source>
        <dbReference type="Proteomes" id="UP000293142"/>
    </source>
</evidence>
<evidence type="ECO:0000256" key="1">
    <source>
        <dbReference type="ARBA" id="ARBA00044755"/>
    </source>
</evidence>
<feature type="region of interest" description="Disordered" evidence="2">
    <location>
        <begin position="114"/>
        <end position="150"/>
    </location>
</feature>
<dbReference type="PANTHER" id="PTHR35024">
    <property type="entry name" value="HYPOTHETICAL CYTOSOLIC PROTEIN"/>
    <property type="match status" value="1"/>
</dbReference>
<name>A0A4Q9DS21_9BACL</name>